<keyword evidence="1" id="KW-0805">Transcription regulation</keyword>
<dbReference type="GO" id="GO:0003677">
    <property type="term" value="F:DNA binding"/>
    <property type="evidence" value="ECO:0007669"/>
    <property type="project" value="InterPro"/>
</dbReference>
<comment type="caution">
    <text evidence="5">The sequence shown here is derived from an EMBL/GenBank/DDBJ whole genome shotgun (WGS) entry which is preliminary data.</text>
</comment>
<protein>
    <recommendedName>
        <fullName evidence="4">Vertebrate heat shock transcription factor C-terminal domain-containing protein</fullName>
    </recommendedName>
</protein>
<name>A0A8T2PW15_9TELE</name>
<keyword evidence="6" id="KW-1185">Reference proteome</keyword>
<organism evidence="5 6">
    <name type="scientific">Albula glossodonta</name>
    <name type="common">roundjaw bonefish</name>
    <dbReference type="NCBI Taxonomy" id="121402"/>
    <lineage>
        <taxon>Eukaryota</taxon>
        <taxon>Metazoa</taxon>
        <taxon>Chordata</taxon>
        <taxon>Craniata</taxon>
        <taxon>Vertebrata</taxon>
        <taxon>Euteleostomi</taxon>
        <taxon>Actinopterygii</taxon>
        <taxon>Neopterygii</taxon>
        <taxon>Teleostei</taxon>
        <taxon>Albuliformes</taxon>
        <taxon>Albulidae</taxon>
        <taxon>Albula</taxon>
    </lineage>
</organism>
<evidence type="ECO:0000256" key="2">
    <source>
        <dbReference type="ARBA" id="ARBA00023016"/>
    </source>
</evidence>
<dbReference type="EMBL" id="JAFBMS010000001">
    <property type="protein sequence ID" value="KAG9355416.1"/>
    <property type="molecule type" value="Genomic_DNA"/>
</dbReference>
<sequence length="91" mass="10164">MDSPSVLNLHLFLISKTCSHKIRNHLRQQKTLQMPQVLLADPINADNSGEDLPILLELEGDSYFNDDTEDATISLLSNQYPANATEDPQLS</sequence>
<dbReference type="AlphaFoldDB" id="A0A8T2PW15"/>
<feature type="domain" description="Vertebrate heat shock transcription factor C-terminal" evidence="4">
    <location>
        <begin position="37"/>
        <end position="91"/>
    </location>
</feature>
<reference evidence="5" key="1">
    <citation type="thesis" date="2021" institute="BYU ScholarsArchive" country="Provo, UT, USA">
        <title>Applications of and Algorithms for Genome Assembly and Genomic Analyses with an Emphasis on Marine Teleosts.</title>
        <authorList>
            <person name="Pickett B.D."/>
        </authorList>
    </citation>
    <scope>NUCLEOTIDE SEQUENCE</scope>
    <source>
        <strain evidence="5">HI-2016</strain>
    </source>
</reference>
<gene>
    <name evidence="5" type="ORF">JZ751_000254</name>
</gene>
<keyword evidence="2" id="KW-0346">Stress response</keyword>
<keyword evidence="3" id="KW-0804">Transcription</keyword>
<evidence type="ECO:0000259" key="4">
    <source>
        <dbReference type="Pfam" id="PF06546"/>
    </source>
</evidence>
<evidence type="ECO:0000313" key="5">
    <source>
        <dbReference type="EMBL" id="KAG9355416.1"/>
    </source>
</evidence>
<evidence type="ECO:0000256" key="1">
    <source>
        <dbReference type="ARBA" id="ARBA00023015"/>
    </source>
</evidence>
<proteinExistence type="predicted"/>
<dbReference type="Proteomes" id="UP000824540">
    <property type="component" value="Unassembled WGS sequence"/>
</dbReference>
<accession>A0A8T2PW15</accession>
<evidence type="ECO:0000256" key="3">
    <source>
        <dbReference type="ARBA" id="ARBA00023163"/>
    </source>
</evidence>
<evidence type="ECO:0000313" key="6">
    <source>
        <dbReference type="Proteomes" id="UP000824540"/>
    </source>
</evidence>
<dbReference type="Pfam" id="PF06546">
    <property type="entry name" value="Vert_HS_TF"/>
    <property type="match status" value="1"/>
</dbReference>
<dbReference type="InterPro" id="IPR010542">
    <property type="entry name" value="Vert_HSTF_C"/>
</dbReference>
<dbReference type="GO" id="GO:0003700">
    <property type="term" value="F:DNA-binding transcription factor activity"/>
    <property type="evidence" value="ECO:0007669"/>
    <property type="project" value="InterPro"/>
</dbReference>